<keyword evidence="2" id="KW-1185">Reference proteome</keyword>
<protein>
    <submittedName>
        <fullName evidence="1">Uncharacterized protein</fullName>
    </submittedName>
</protein>
<accession>A0A6H5IYN7</accession>
<organism evidence="1 2">
    <name type="scientific">Trichogramma brassicae</name>
    <dbReference type="NCBI Taxonomy" id="86971"/>
    <lineage>
        <taxon>Eukaryota</taxon>
        <taxon>Metazoa</taxon>
        <taxon>Ecdysozoa</taxon>
        <taxon>Arthropoda</taxon>
        <taxon>Hexapoda</taxon>
        <taxon>Insecta</taxon>
        <taxon>Pterygota</taxon>
        <taxon>Neoptera</taxon>
        <taxon>Endopterygota</taxon>
        <taxon>Hymenoptera</taxon>
        <taxon>Apocrita</taxon>
        <taxon>Proctotrupomorpha</taxon>
        <taxon>Chalcidoidea</taxon>
        <taxon>Trichogrammatidae</taxon>
        <taxon>Trichogramma</taxon>
    </lineage>
</organism>
<dbReference type="AlphaFoldDB" id="A0A6H5IYN7"/>
<reference evidence="1 2" key="1">
    <citation type="submission" date="2020-02" db="EMBL/GenBank/DDBJ databases">
        <authorList>
            <person name="Ferguson B K."/>
        </authorList>
    </citation>
    <scope>NUCLEOTIDE SEQUENCE [LARGE SCALE GENOMIC DNA]</scope>
</reference>
<gene>
    <name evidence="1" type="ORF">TBRA_LOCUS13505</name>
</gene>
<sequence>MSRPVEAAAGRSSELDGCEVLLSGIPQELDTSGEPILDKVFIAIGIKWCSSYVPCTREGKTPPHAGAGNVSPPTCF</sequence>
<dbReference type="Proteomes" id="UP000479190">
    <property type="component" value="Unassembled WGS sequence"/>
</dbReference>
<proteinExistence type="predicted"/>
<dbReference type="EMBL" id="CADCXV010001136">
    <property type="protein sequence ID" value="CAB0041857.1"/>
    <property type="molecule type" value="Genomic_DNA"/>
</dbReference>
<name>A0A6H5IYN7_9HYME</name>
<evidence type="ECO:0000313" key="1">
    <source>
        <dbReference type="EMBL" id="CAB0041857.1"/>
    </source>
</evidence>
<evidence type="ECO:0000313" key="2">
    <source>
        <dbReference type="Proteomes" id="UP000479190"/>
    </source>
</evidence>